<evidence type="ECO:0000259" key="13">
    <source>
        <dbReference type="Pfam" id="PF07715"/>
    </source>
</evidence>
<proteinExistence type="inferred from homology"/>
<dbReference type="EMBL" id="LHZZ01000637">
    <property type="protein sequence ID" value="KXV73869.1"/>
    <property type="molecule type" value="Genomic_DNA"/>
</dbReference>
<dbReference type="CDD" id="cd01347">
    <property type="entry name" value="ligand_gated_channel"/>
    <property type="match status" value="1"/>
</dbReference>
<dbReference type="Proteomes" id="UP000075377">
    <property type="component" value="Unassembled WGS sequence"/>
</dbReference>
<comment type="subcellular location">
    <subcellularLocation>
        <location evidence="1 8">Cell outer membrane</location>
        <topology evidence="1 8">Multi-pass membrane protein</topology>
    </subcellularLocation>
</comment>
<keyword evidence="7 8" id="KW-0998">Cell outer membrane</keyword>
<dbReference type="OrthoDB" id="7483329at2"/>
<dbReference type="EMBL" id="LHZF01000146">
    <property type="protein sequence ID" value="KXV17565.1"/>
    <property type="molecule type" value="Genomic_DNA"/>
</dbReference>
<dbReference type="InterPro" id="IPR037066">
    <property type="entry name" value="Plug_dom_sf"/>
</dbReference>
<dbReference type="PATRIC" id="fig|178901.13.peg.392"/>
<evidence type="ECO:0000256" key="9">
    <source>
        <dbReference type="RuleBase" id="RU003357"/>
    </source>
</evidence>
<gene>
    <name evidence="14" type="ORF">AD933_04195</name>
    <name evidence="15" type="ORF">AD951_12665</name>
    <name evidence="16" type="ORF">AD953_14205</name>
</gene>
<evidence type="ECO:0000256" key="4">
    <source>
        <dbReference type="ARBA" id="ARBA00022692"/>
    </source>
</evidence>
<evidence type="ECO:0000313" key="19">
    <source>
        <dbReference type="Proteomes" id="UP000075538"/>
    </source>
</evidence>
<dbReference type="Gene3D" id="2.40.170.20">
    <property type="entry name" value="TonB-dependent receptor, beta-barrel domain"/>
    <property type="match status" value="1"/>
</dbReference>
<evidence type="ECO:0000256" key="8">
    <source>
        <dbReference type="PROSITE-ProRule" id="PRU01360"/>
    </source>
</evidence>
<keyword evidence="14" id="KW-0675">Receptor</keyword>
<dbReference type="Pfam" id="PF07715">
    <property type="entry name" value="Plug"/>
    <property type="match status" value="1"/>
</dbReference>
<dbReference type="GO" id="GO:0009279">
    <property type="term" value="C:cell outer membrane"/>
    <property type="evidence" value="ECO:0007669"/>
    <property type="project" value="UniProtKB-SubCell"/>
</dbReference>
<dbReference type="InterPro" id="IPR012910">
    <property type="entry name" value="Plug_dom"/>
</dbReference>
<feature type="domain" description="TonB-dependent receptor plug" evidence="13">
    <location>
        <begin position="99"/>
        <end position="219"/>
    </location>
</feature>
<dbReference type="Pfam" id="PF00593">
    <property type="entry name" value="TonB_dep_Rec_b-barrel"/>
    <property type="match status" value="1"/>
</dbReference>
<keyword evidence="3 8" id="KW-1134">Transmembrane beta strand</keyword>
<feature type="region of interest" description="Disordered" evidence="10">
    <location>
        <begin position="26"/>
        <end position="54"/>
    </location>
</feature>
<evidence type="ECO:0000256" key="6">
    <source>
        <dbReference type="ARBA" id="ARBA00023136"/>
    </source>
</evidence>
<feature type="signal peptide" evidence="11">
    <location>
        <begin position="1"/>
        <end position="22"/>
    </location>
</feature>
<dbReference type="InterPro" id="IPR000531">
    <property type="entry name" value="Beta-barrel_TonB"/>
</dbReference>
<keyword evidence="6 8" id="KW-0472">Membrane</keyword>
<dbReference type="AlphaFoldDB" id="A0A149RTM8"/>
<keyword evidence="2 8" id="KW-0813">Transport</keyword>
<evidence type="ECO:0000313" key="15">
    <source>
        <dbReference type="EMBL" id="KXV68165.1"/>
    </source>
</evidence>
<feature type="domain" description="TonB-dependent receptor-like beta-barrel" evidence="12">
    <location>
        <begin position="352"/>
        <end position="845"/>
    </location>
</feature>
<dbReference type="PROSITE" id="PS52016">
    <property type="entry name" value="TONB_DEPENDENT_REC_3"/>
    <property type="match status" value="1"/>
</dbReference>
<dbReference type="Proteomes" id="UP000075538">
    <property type="component" value="Unassembled WGS sequence"/>
</dbReference>
<comment type="similarity">
    <text evidence="8 9">Belongs to the TonB-dependent receptor family.</text>
</comment>
<keyword evidence="5 9" id="KW-0798">TonB box</keyword>
<feature type="chain" id="PRO_5007553772" evidence="11">
    <location>
        <begin position="23"/>
        <end position="887"/>
    </location>
</feature>
<name>A0A149RTM8_9PROT</name>
<dbReference type="Proteomes" id="UP000075526">
    <property type="component" value="Unassembled WGS sequence"/>
</dbReference>
<dbReference type="SUPFAM" id="SSF56935">
    <property type="entry name" value="Porins"/>
    <property type="match status" value="1"/>
</dbReference>
<evidence type="ECO:0000313" key="14">
    <source>
        <dbReference type="EMBL" id="KXV17565.1"/>
    </source>
</evidence>
<dbReference type="EMBL" id="LHZX01000312">
    <property type="protein sequence ID" value="KXV68165.1"/>
    <property type="molecule type" value="Genomic_DNA"/>
</dbReference>
<dbReference type="PANTHER" id="PTHR47234:SF3">
    <property type="entry name" value="SECRETIN_TONB SHORT N-TERMINAL DOMAIN-CONTAINING PROTEIN"/>
    <property type="match status" value="1"/>
</dbReference>
<dbReference type="InterPro" id="IPR036942">
    <property type="entry name" value="Beta-barrel_TonB_sf"/>
</dbReference>
<evidence type="ECO:0000313" key="16">
    <source>
        <dbReference type="EMBL" id="KXV73869.1"/>
    </source>
</evidence>
<evidence type="ECO:0000256" key="5">
    <source>
        <dbReference type="ARBA" id="ARBA00023077"/>
    </source>
</evidence>
<evidence type="ECO:0000313" key="17">
    <source>
        <dbReference type="Proteomes" id="UP000075377"/>
    </source>
</evidence>
<evidence type="ECO:0000259" key="12">
    <source>
        <dbReference type="Pfam" id="PF00593"/>
    </source>
</evidence>
<evidence type="ECO:0000256" key="2">
    <source>
        <dbReference type="ARBA" id="ARBA00022448"/>
    </source>
</evidence>
<evidence type="ECO:0000256" key="10">
    <source>
        <dbReference type="SAM" id="MobiDB-lite"/>
    </source>
</evidence>
<dbReference type="PANTHER" id="PTHR47234">
    <property type="match status" value="1"/>
</dbReference>
<dbReference type="Gene3D" id="2.170.130.10">
    <property type="entry name" value="TonB-dependent receptor, plug domain"/>
    <property type="match status" value="1"/>
</dbReference>
<evidence type="ECO:0000256" key="1">
    <source>
        <dbReference type="ARBA" id="ARBA00004571"/>
    </source>
</evidence>
<dbReference type="InterPro" id="IPR039426">
    <property type="entry name" value="TonB-dep_rcpt-like"/>
</dbReference>
<evidence type="ECO:0000256" key="3">
    <source>
        <dbReference type="ARBA" id="ARBA00022452"/>
    </source>
</evidence>
<evidence type="ECO:0000256" key="7">
    <source>
        <dbReference type="ARBA" id="ARBA00023237"/>
    </source>
</evidence>
<comment type="caution">
    <text evidence="14">The sequence shown here is derived from an EMBL/GenBank/DDBJ whole genome shotgun (WGS) entry which is preliminary data.</text>
</comment>
<evidence type="ECO:0000256" key="11">
    <source>
        <dbReference type="SAM" id="SignalP"/>
    </source>
</evidence>
<protein>
    <submittedName>
        <fullName evidence="14">TonB-dependent receptor</fullName>
    </submittedName>
</protein>
<keyword evidence="11" id="KW-0732">Signal</keyword>
<reference evidence="17 18" key="1">
    <citation type="submission" date="2015-06" db="EMBL/GenBank/DDBJ databases">
        <title>Improved classification and identification of acetic acid bacteria using matrix-assisted laser desorption/ionization time-of-flight mass spectrometry; Gluconobacter nephelii and Gluconobacter uchimurae are later heterotypic synonyms of Gluconobacter japonicus and Gluconobacter oxydans, respectively.</title>
        <authorList>
            <person name="Li L."/>
            <person name="Cleenwerck I."/>
            <person name="De Vuyst L."/>
            <person name="Vandamme P."/>
        </authorList>
    </citation>
    <scope>NUCLEOTIDE SEQUENCE [LARGE SCALE GENOMIC DNA]</scope>
    <source>
        <strain evidence="14 18">LMG 1552</strain>
        <strain evidence="16 19">LMG 1604</strain>
        <strain evidence="15 17">LMG 1699</strain>
    </source>
</reference>
<keyword evidence="4 8" id="KW-0812">Transmembrane</keyword>
<sequence>MRVRRRFSLLVTTVCTVAPCLAAEAATPGTEKTTTARHHVTAHSGTPHAKPAAAGAMPAAAVSTAPAARRAPKKSGPVYAGEAETINVTTGTHSTNRKARQSTSPVTVVSAATLRRSGMMNVADALTRTYASINVQAMGADSAALTSSIQMRGLGPNEVLVLVDGKRRHNTANITADAGPQFGSTGADLNTIPASAIDHIEVLEDGAAAMYGSDAIAGVVNIITKKQDHGLHMSAQTGANAYNGDGWQYQLNADGGLKLGQDGYMHISAQMYHTDHMVVGAHDHRLLGSWPTNATTTGYYNGLVPGAMNVPSDSNKIMSTPEETRESLAIDFGKKITEGINFYGLITYMHRHGEAYENYRTPNIAPSMYPSGFSPLETSEENDYAATLGLKGDNFFGFDWDLSTTYGADGNKIGNKNTANTGMLASTCSTDPSSAYFSTDGCGWSPNTTRAETYRMAQWTNNLDFRRNFNIAHLVPVTLAFGGEHRLETYEIKAGTPPSYELGGTQGYAGLGPNSAGNWSRDIWAAYVDGDFHPLKHWDLDFAGRFEHYTDVGNTVNGKVSSRYDINRFISVRGTISTGFRAPTLAEQHYSAMNVSPTGASGLLPVSSTAAQVLGASPLKPERSVSESGGIVLEPVRGFHVEADVYQINLRDRIVGGGTVKGDAAINAIETMGYSLPLNSINAQDVSAYYMTNGASTRTQGLDIKADYTFRFEKAGNLTLSMALDLNRTRLHHNGTDRNGNALLNAQNIGYITTAYPRSKIILNAFYAYRNWDFNVRQTRYGETTSMLTYYDWTDKTLPCASGGKLAYSNSCFAQFKNSPRWLTDIEIGYRFNPHWHMAVGVNNLLNVRPRRVPQINNSRGAQIYDQFSLQVPITGGYYYGRLDANF</sequence>
<evidence type="ECO:0000313" key="18">
    <source>
        <dbReference type="Proteomes" id="UP000075526"/>
    </source>
</evidence>
<organism evidence="14 18">
    <name type="scientific">Acetobacter malorum</name>
    <dbReference type="NCBI Taxonomy" id="178901"/>
    <lineage>
        <taxon>Bacteria</taxon>
        <taxon>Pseudomonadati</taxon>
        <taxon>Pseudomonadota</taxon>
        <taxon>Alphaproteobacteria</taxon>
        <taxon>Acetobacterales</taxon>
        <taxon>Acetobacteraceae</taxon>
        <taxon>Acetobacter</taxon>
    </lineage>
</organism>
<accession>A0A149RTM8</accession>
<dbReference type="RefSeq" id="WP_061491929.1">
    <property type="nucleotide sequence ID" value="NZ_JBDNJR010000064.1"/>
</dbReference>